<sequence>MFVLTGRTNIVIMEQALMTKGFLKLSPQSVSQEVSYLQQSIRESVAGPMNGSSGMDRLYVKIRDLDWGFYFTILERLKEEIWFSGDLIQLCMHLADKLLCMRVGSTVSIHDDKTGSTLHQPLQWAAQQVKKWKKMVKTWENGPAADARLVCFFPLHLRNNHFALLEINEFDE</sequence>
<evidence type="ECO:0000313" key="2">
    <source>
        <dbReference type="Proteomes" id="UP001446871"/>
    </source>
</evidence>
<dbReference type="Proteomes" id="UP001446871">
    <property type="component" value="Unassembled WGS sequence"/>
</dbReference>
<evidence type="ECO:0000313" key="1">
    <source>
        <dbReference type="EMBL" id="KAK8052790.1"/>
    </source>
</evidence>
<evidence type="ECO:0008006" key="3">
    <source>
        <dbReference type="Google" id="ProtNLM"/>
    </source>
</evidence>
<protein>
    <recommendedName>
        <fullName evidence="3">Ubiquitin-like protease family profile domain-containing protein</fullName>
    </recommendedName>
</protein>
<comment type="caution">
    <text evidence="1">The sequence shown here is derived from an EMBL/GenBank/DDBJ whole genome shotgun (WGS) entry which is preliminary data.</text>
</comment>
<organism evidence="1 2">
    <name type="scientific">Apiospora saccharicola</name>
    <dbReference type="NCBI Taxonomy" id="335842"/>
    <lineage>
        <taxon>Eukaryota</taxon>
        <taxon>Fungi</taxon>
        <taxon>Dikarya</taxon>
        <taxon>Ascomycota</taxon>
        <taxon>Pezizomycotina</taxon>
        <taxon>Sordariomycetes</taxon>
        <taxon>Xylariomycetidae</taxon>
        <taxon>Amphisphaeriales</taxon>
        <taxon>Apiosporaceae</taxon>
        <taxon>Apiospora</taxon>
    </lineage>
</organism>
<keyword evidence="2" id="KW-1185">Reference proteome</keyword>
<reference evidence="1 2" key="1">
    <citation type="submission" date="2023-01" db="EMBL/GenBank/DDBJ databases">
        <title>Analysis of 21 Apiospora genomes using comparative genomics revels a genus with tremendous synthesis potential of carbohydrate active enzymes and secondary metabolites.</title>
        <authorList>
            <person name="Sorensen T."/>
        </authorList>
    </citation>
    <scope>NUCLEOTIDE SEQUENCE [LARGE SCALE GENOMIC DNA]</scope>
    <source>
        <strain evidence="1 2">CBS 83171</strain>
    </source>
</reference>
<accession>A0ABR1U3X7</accession>
<name>A0ABR1U3X7_9PEZI</name>
<proteinExistence type="predicted"/>
<gene>
    <name evidence="1" type="ORF">PG996_012091</name>
</gene>
<dbReference type="EMBL" id="JAQQWM010000008">
    <property type="protein sequence ID" value="KAK8052790.1"/>
    <property type="molecule type" value="Genomic_DNA"/>
</dbReference>